<proteinExistence type="predicted"/>
<dbReference type="AlphaFoldDB" id="A0A6N4SQQ3"/>
<dbReference type="Proteomes" id="UP000001822">
    <property type="component" value="Chromosome"/>
</dbReference>
<feature type="signal peptide" evidence="1">
    <location>
        <begin position="1"/>
        <end position="22"/>
    </location>
</feature>
<dbReference type="OrthoDB" id="949867at2"/>
<protein>
    <recommendedName>
        <fullName evidence="4">DUF4251 domain-containing protein</fullName>
    </recommendedName>
</protein>
<evidence type="ECO:0008006" key="4">
    <source>
        <dbReference type="Google" id="ProtNLM"/>
    </source>
</evidence>
<evidence type="ECO:0000313" key="2">
    <source>
        <dbReference type="EMBL" id="ABG58656.1"/>
    </source>
</evidence>
<keyword evidence="3" id="KW-1185">Reference proteome</keyword>
<gene>
    <name evidence="2" type="ordered locus">CHU_1384</name>
</gene>
<reference evidence="2 3" key="1">
    <citation type="journal article" date="2007" name="Appl. Environ. Microbiol.">
        <title>Genome sequence of the cellulolytic gliding bacterium Cytophaga hutchinsonii.</title>
        <authorList>
            <person name="Xie G."/>
            <person name="Bruce D.C."/>
            <person name="Challacombe J.F."/>
            <person name="Chertkov O."/>
            <person name="Detter J.C."/>
            <person name="Gilna P."/>
            <person name="Han C.S."/>
            <person name="Lucas S."/>
            <person name="Misra M."/>
            <person name="Myers G.L."/>
            <person name="Richardson P."/>
            <person name="Tapia R."/>
            <person name="Thayer N."/>
            <person name="Thompson L.S."/>
            <person name="Brettin T.S."/>
            <person name="Henrissat B."/>
            <person name="Wilson D.B."/>
            <person name="McBride M.J."/>
        </authorList>
    </citation>
    <scope>NUCLEOTIDE SEQUENCE [LARGE SCALE GENOMIC DNA]</scope>
    <source>
        <strain evidence="3">ATCC 33406 / DSM 1761 / CIP 103989 / NBRC 15051 / NCIMB 9469 / D465</strain>
    </source>
</reference>
<dbReference type="EMBL" id="CP000383">
    <property type="protein sequence ID" value="ABG58656.1"/>
    <property type="molecule type" value="Genomic_DNA"/>
</dbReference>
<keyword evidence="1" id="KW-0732">Signal</keyword>
<organism evidence="2 3">
    <name type="scientific">Cytophaga hutchinsonii (strain ATCC 33406 / DSM 1761 / CIP 103989 / NBRC 15051 / NCIMB 9469 / D465)</name>
    <dbReference type="NCBI Taxonomy" id="269798"/>
    <lineage>
        <taxon>Bacteria</taxon>
        <taxon>Pseudomonadati</taxon>
        <taxon>Bacteroidota</taxon>
        <taxon>Cytophagia</taxon>
        <taxon>Cytophagales</taxon>
        <taxon>Cytophagaceae</taxon>
        <taxon>Cytophaga</taxon>
    </lineage>
</organism>
<evidence type="ECO:0000313" key="3">
    <source>
        <dbReference type="Proteomes" id="UP000001822"/>
    </source>
</evidence>
<dbReference type="KEGG" id="chu:CHU_1384"/>
<name>A0A6N4SQQ3_CYTH3</name>
<accession>A0A6N4SQQ3</accession>
<evidence type="ECO:0000256" key="1">
    <source>
        <dbReference type="SAM" id="SignalP"/>
    </source>
</evidence>
<dbReference type="RefSeq" id="WP_011584771.1">
    <property type="nucleotide sequence ID" value="NC_008255.1"/>
</dbReference>
<feature type="chain" id="PRO_5026862957" description="DUF4251 domain-containing protein" evidence="1">
    <location>
        <begin position="23"/>
        <end position="160"/>
    </location>
</feature>
<sequence length="160" mass="17952">MVKNFVAFGILLSVFLSSSSFVSNNPTINKKGTFTYYINGKPFVIEGITGSYRKITGGEYQLSFSNDRFIKFTFMNPVQQSKIDLSQQSRAAYIRYEDPSTSLIGKPSTGYVQLDKIDENNKVVSGTFEMALRVVMNDGTIKNITVSEGRLNEIPIVYKQ</sequence>